<dbReference type="KEGG" id="cmax:111466278"/>
<feature type="signal peptide" evidence="2">
    <location>
        <begin position="1"/>
        <end position="31"/>
    </location>
</feature>
<keyword evidence="3" id="KW-1185">Reference proteome</keyword>
<proteinExistence type="predicted"/>
<evidence type="ECO:0000313" key="4">
    <source>
        <dbReference type="RefSeq" id="XP_022966660.1"/>
    </source>
</evidence>
<reference evidence="4" key="1">
    <citation type="submission" date="2025-08" db="UniProtKB">
        <authorList>
            <consortium name="RefSeq"/>
        </authorList>
    </citation>
    <scope>IDENTIFICATION</scope>
    <source>
        <tissue evidence="4">Young leaves</tissue>
    </source>
</reference>
<feature type="compositionally biased region" description="Basic and acidic residues" evidence="1">
    <location>
        <begin position="47"/>
        <end position="62"/>
    </location>
</feature>
<sequence length="165" mass="18366">MFFLLKMKLHLLLFLLLSILSISLLPLQVDARRLLLQKYSNPMKRGSDLEAKFHHERSKVEGESGGVPCDDDKEEHEGVPNDDDKGESEEGVPDEEKGDSGENYEYDYSEDEFESKDKGGDDGEDNQGDDSKDGDNDNKNGSDGIEVSDEEDPQGHGVNMKKVGD</sequence>
<feature type="region of interest" description="Disordered" evidence="1">
    <location>
        <begin position="47"/>
        <end position="165"/>
    </location>
</feature>
<protein>
    <submittedName>
        <fullName evidence="4">Secreted acidic protein 1A-like</fullName>
    </submittedName>
</protein>
<dbReference type="Proteomes" id="UP000504608">
    <property type="component" value="Unplaced"/>
</dbReference>
<evidence type="ECO:0000256" key="2">
    <source>
        <dbReference type="SAM" id="SignalP"/>
    </source>
</evidence>
<accession>A0A6J1HS86</accession>
<dbReference type="RefSeq" id="XP_022966660.1">
    <property type="nucleotide sequence ID" value="XM_023110892.1"/>
</dbReference>
<feature type="compositionally biased region" description="Basic and acidic residues" evidence="1">
    <location>
        <begin position="129"/>
        <end position="140"/>
    </location>
</feature>
<dbReference type="GeneID" id="111466278"/>
<dbReference type="AlphaFoldDB" id="A0A6J1HS86"/>
<feature type="compositionally biased region" description="Acidic residues" evidence="1">
    <location>
        <begin position="101"/>
        <end position="114"/>
    </location>
</feature>
<feature type="chain" id="PRO_5026777990" evidence="2">
    <location>
        <begin position="32"/>
        <end position="165"/>
    </location>
</feature>
<gene>
    <name evidence="4" type="primary">LOC111466278</name>
</gene>
<organism evidence="3 4">
    <name type="scientific">Cucurbita maxima</name>
    <name type="common">Pumpkin</name>
    <name type="synonym">Winter squash</name>
    <dbReference type="NCBI Taxonomy" id="3661"/>
    <lineage>
        <taxon>Eukaryota</taxon>
        <taxon>Viridiplantae</taxon>
        <taxon>Streptophyta</taxon>
        <taxon>Embryophyta</taxon>
        <taxon>Tracheophyta</taxon>
        <taxon>Spermatophyta</taxon>
        <taxon>Magnoliopsida</taxon>
        <taxon>eudicotyledons</taxon>
        <taxon>Gunneridae</taxon>
        <taxon>Pentapetalae</taxon>
        <taxon>rosids</taxon>
        <taxon>fabids</taxon>
        <taxon>Cucurbitales</taxon>
        <taxon>Cucurbitaceae</taxon>
        <taxon>Cucurbiteae</taxon>
        <taxon>Cucurbita</taxon>
    </lineage>
</organism>
<keyword evidence="2" id="KW-0732">Signal</keyword>
<feature type="compositionally biased region" description="Acidic residues" evidence="1">
    <location>
        <begin position="84"/>
        <end position="93"/>
    </location>
</feature>
<evidence type="ECO:0000256" key="1">
    <source>
        <dbReference type="SAM" id="MobiDB-lite"/>
    </source>
</evidence>
<name>A0A6J1HS86_CUCMA</name>
<evidence type="ECO:0000313" key="3">
    <source>
        <dbReference type="Proteomes" id="UP000504608"/>
    </source>
</evidence>